<comment type="caution">
    <text evidence="1">The sequence shown here is derived from an EMBL/GenBank/DDBJ whole genome shotgun (WGS) entry which is preliminary data.</text>
</comment>
<dbReference type="InterPro" id="IPR005515">
    <property type="entry name" value="VOMI"/>
</dbReference>
<reference evidence="1" key="1">
    <citation type="submission" date="2019-09" db="EMBL/GenBank/DDBJ databases">
        <title>Bird 10,000 Genomes (B10K) Project - Family phase.</title>
        <authorList>
            <person name="Zhang G."/>
        </authorList>
    </citation>
    <scope>NUCLEOTIDE SEQUENCE</scope>
    <source>
        <strain evidence="1">OUT-0061</strain>
        <tissue evidence="1">Blood</tissue>
    </source>
</reference>
<dbReference type="PANTHER" id="PTHR18841:SF2">
    <property type="entry name" value="VITELLINE MEMBRANE OUTER LAYER PROTEIN 1 HOMOLOG"/>
    <property type="match status" value="1"/>
</dbReference>
<keyword evidence="2" id="KW-1185">Reference proteome</keyword>
<protein>
    <submittedName>
        <fullName evidence="1">VMO1 protein</fullName>
    </submittedName>
</protein>
<name>A0A851W639_9PASS</name>
<dbReference type="OrthoDB" id="6344411at2759"/>
<dbReference type="AlphaFoldDB" id="A0A851W639"/>
<gene>
    <name evidence="1" type="primary">Vmo1_1</name>
    <name evidence="1" type="ORF">COPSEC_R10361</name>
</gene>
<dbReference type="SUPFAM" id="SSF51092">
    <property type="entry name" value="Vitelline membrane outer protein-I (VMO-I)"/>
    <property type="match status" value="1"/>
</dbReference>
<proteinExistence type="predicted"/>
<feature type="non-terminal residue" evidence="1">
    <location>
        <position position="1"/>
    </location>
</feature>
<dbReference type="Gene3D" id="2.100.10.20">
    <property type="entry name" value="Vitelline membrane outer layer protein I (VOMI)"/>
    <property type="match status" value="1"/>
</dbReference>
<accession>A0A851W639</accession>
<sequence length="168" mass="18062">RDEPGVLTVTNGGQWGHWGNAQFCPPGSFANGLQLKVQPHQGFFRDDTGLNGVRLICDTRTDTVTSSVGPFGFWGRSEVCPPGQHLVSFRLRVEASQGLWDDPAATDMAVMCSGDSVLEGGGLARGDWGYWSQSCAMACRICGIRSRLEPSNSGDNSGLNDVKLYCCT</sequence>
<organism evidence="1 2">
    <name type="scientific">Copsychus sechellarum</name>
    <dbReference type="NCBI Taxonomy" id="797021"/>
    <lineage>
        <taxon>Eukaryota</taxon>
        <taxon>Metazoa</taxon>
        <taxon>Chordata</taxon>
        <taxon>Craniata</taxon>
        <taxon>Vertebrata</taxon>
        <taxon>Euteleostomi</taxon>
        <taxon>Archelosauria</taxon>
        <taxon>Archosauria</taxon>
        <taxon>Dinosauria</taxon>
        <taxon>Saurischia</taxon>
        <taxon>Theropoda</taxon>
        <taxon>Coelurosauria</taxon>
        <taxon>Aves</taxon>
        <taxon>Neognathae</taxon>
        <taxon>Neoaves</taxon>
        <taxon>Telluraves</taxon>
        <taxon>Australaves</taxon>
        <taxon>Passeriformes</taxon>
        <taxon>Muscicapidae</taxon>
        <taxon>Copsychus</taxon>
    </lineage>
</organism>
<dbReference type="InterPro" id="IPR036706">
    <property type="entry name" value="VOMI_sf"/>
</dbReference>
<dbReference type="Pfam" id="PF03762">
    <property type="entry name" value="VOMI"/>
    <property type="match status" value="1"/>
</dbReference>
<evidence type="ECO:0000313" key="1">
    <source>
        <dbReference type="EMBL" id="NXD46989.1"/>
    </source>
</evidence>
<dbReference type="EMBL" id="WBNE01000866">
    <property type="protein sequence ID" value="NXD46989.1"/>
    <property type="molecule type" value="Genomic_DNA"/>
</dbReference>
<evidence type="ECO:0000313" key="2">
    <source>
        <dbReference type="Proteomes" id="UP000659062"/>
    </source>
</evidence>
<dbReference type="Proteomes" id="UP000659062">
    <property type="component" value="Unassembled WGS sequence"/>
</dbReference>
<dbReference type="PANTHER" id="PTHR18841">
    <property type="entry name" value="VITELLINE MEMBRANE OUTER LAYER PROTEIN I-RELATED"/>
    <property type="match status" value="1"/>
</dbReference>
<feature type="non-terminal residue" evidence="1">
    <location>
        <position position="168"/>
    </location>
</feature>
<dbReference type="GO" id="GO:0005615">
    <property type="term" value="C:extracellular space"/>
    <property type="evidence" value="ECO:0007669"/>
    <property type="project" value="TreeGrafter"/>
</dbReference>